<feature type="compositionally biased region" description="Pro residues" evidence="1">
    <location>
        <begin position="122"/>
        <end position="145"/>
    </location>
</feature>
<dbReference type="EMBL" id="MHQN01000030">
    <property type="protein sequence ID" value="OHA02830.1"/>
    <property type="molecule type" value="Genomic_DNA"/>
</dbReference>
<gene>
    <name evidence="2" type="ORF">A3C92_01415</name>
</gene>
<dbReference type="AlphaFoldDB" id="A0A1G2KTR4"/>
<proteinExistence type="predicted"/>
<comment type="caution">
    <text evidence="2">The sequence shown here is derived from an EMBL/GenBank/DDBJ whole genome shotgun (WGS) entry which is preliminary data.</text>
</comment>
<accession>A0A1G2KTR4</accession>
<feature type="region of interest" description="Disordered" evidence="1">
    <location>
        <begin position="118"/>
        <end position="164"/>
    </location>
</feature>
<organism evidence="2 3">
    <name type="scientific">Candidatus Sungbacteria bacterium RIFCSPHIGHO2_02_FULL_53_17</name>
    <dbReference type="NCBI Taxonomy" id="1802275"/>
    <lineage>
        <taxon>Bacteria</taxon>
        <taxon>Candidatus Sungiibacteriota</taxon>
    </lineage>
</organism>
<sequence>MLFDLILIFISAASSVALWYRMSQKIPELVAIPDEIIVDRLHEDSARIRVFLLSWRRYWREREHHQLFLRYTEKTLYKIHILTLRADNGMVALLKKVRTLLDGIPEAASTEPVEMVAMETSTPPPTTPPPPIMVAPSIVVPPPMRPKNQRMQEVRRRRTRHVPV</sequence>
<evidence type="ECO:0000313" key="3">
    <source>
        <dbReference type="Proteomes" id="UP000177177"/>
    </source>
</evidence>
<evidence type="ECO:0000313" key="2">
    <source>
        <dbReference type="EMBL" id="OHA02830.1"/>
    </source>
</evidence>
<feature type="compositionally biased region" description="Basic residues" evidence="1">
    <location>
        <begin position="155"/>
        <end position="164"/>
    </location>
</feature>
<reference evidence="2 3" key="1">
    <citation type="journal article" date="2016" name="Nat. Commun.">
        <title>Thousands of microbial genomes shed light on interconnected biogeochemical processes in an aquifer system.</title>
        <authorList>
            <person name="Anantharaman K."/>
            <person name="Brown C.T."/>
            <person name="Hug L.A."/>
            <person name="Sharon I."/>
            <person name="Castelle C.J."/>
            <person name="Probst A.J."/>
            <person name="Thomas B.C."/>
            <person name="Singh A."/>
            <person name="Wilkins M.J."/>
            <person name="Karaoz U."/>
            <person name="Brodie E.L."/>
            <person name="Williams K.H."/>
            <person name="Hubbard S.S."/>
            <person name="Banfield J.F."/>
        </authorList>
    </citation>
    <scope>NUCLEOTIDE SEQUENCE [LARGE SCALE GENOMIC DNA]</scope>
</reference>
<name>A0A1G2KTR4_9BACT</name>
<evidence type="ECO:0000256" key="1">
    <source>
        <dbReference type="SAM" id="MobiDB-lite"/>
    </source>
</evidence>
<dbReference type="Proteomes" id="UP000177177">
    <property type="component" value="Unassembled WGS sequence"/>
</dbReference>
<protein>
    <submittedName>
        <fullName evidence="2">Uncharacterized protein</fullName>
    </submittedName>
</protein>